<comment type="caution">
    <text evidence="2">The sequence shown here is derived from an EMBL/GenBank/DDBJ whole genome shotgun (WGS) entry which is preliminary data.</text>
</comment>
<dbReference type="NCBIfam" id="TIGR00684">
    <property type="entry name" value="narJ"/>
    <property type="match status" value="1"/>
</dbReference>
<dbReference type="GO" id="GO:0051082">
    <property type="term" value="F:unfolded protein binding"/>
    <property type="evidence" value="ECO:0007669"/>
    <property type="project" value="InterPro"/>
</dbReference>
<name>A0A2S9W3V5_LACPE</name>
<dbReference type="EMBL" id="RDCL01000009">
    <property type="protein sequence ID" value="RMW57424.1"/>
    <property type="molecule type" value="Genomic_DNA"/>
</dbReference>
<dbReference type="PANTHER" id="PTHR43680:SF2">
    <property type="entry name" value="NITRATE REDUCTASE MOLYBDENUM COFACTOR ASSEMBLY CHAPERONE NARJ"/>
    <property type="match status" value="1"/>
</dbReference>
<gene>
    <name evidence="2" type="primary">narJ</name>
    <name evidence="3" type="ORF">C6Y08_15485</name>
    <name evidence="5" type="ORF">D6U17_00500</name>
    <name evidence="4" type="ORF">D6U18_07040</name>
    <name evidence="2" type="ORF">RI555_10040</name>
</gene>
<evidence type="ECO:0000313" key="2">
    <source>
        <dbReference type="EMBL" id="MDT7039324.1"/>
    </source>
</evidence>
<evidence type="ECO:0000313" key="4">
    <source>
        <dbReference type="EMBL" id="RMW48816.1"/>
    </source>
</evidence>
<dbReference type="Gene3D" id="1.10.3480.10">
    <property type="entry name" value="TorD-like"/>
    <property type="match status" value="1"/>
</dbReference>
<dbReference type="EMBL" id="PVOB01000278">
    <property type="protein sequence ID" value="PRO91505.1"/>
    <property type="molecule type" value="Genomic_DNA"/>
</dbReference>
<evidence type="ECO:0000313" key="7">
    <source>
        <dbReference type="Proteomes" id="UP000276249"/>
    </source>
</evidence>
<dbReference type="SUPFAM" id="SSF89155">
    <property type="entry name" value="TorD-like"/>
    <property type="match status" value="1"/>
</dbReference>
<evidence type="ECO:0000313" key="6">
    <source>
        <dbReference type="Proteomes" id="UP000238378"/>
    </source>
</evidence>
<dbReference type="InterPro" id="IPR003765">
    <property type="entry name" value="NO3_reductase_chaperone_NarJ"/>
</dbReference>
<dbReference type="GO" id="GO:0051131">
    <property type="term" value="P:chaperone-mediated protein complex assembly"/>
    <property type="evidence" value="ECO:0007669"/>
    <property type="project" value="InterPro"/>
</dbReference>
<dbReference type="Proteomes" id="UP000238378">
    <property type="component" value="Unassembled WGS sequence"/>
</dbReference>
<protein>
    <submittedName>
        <fullName evidence="2">Nitrate reductase molybdenum cofactor assembly chaperone</fullName>
    </submittedName>
</protein>
<organism evidence="2 9">
    <name type="scientific">Lactiplantibacillus pentosus</name>
    <name type="common">Lactobacillus pentosus</name>
    <dbReference type="NCBI Taxonomy" id="1589"/>
    <lineage>
        <taxon>Bacteria</taxon>
        <taxon>Bacillati</taxon>
        <taxon>Bacillota</taxon>
        <taxon>Bacilli</taxon>
        <taxon>Lactobacillales</taxon>
        <taxon>Lactobacillaceae</taxon>
        <taxon>Lactiplantibacillus</taxon>
    </lineage>
</organism>
<evidence type="ECO:0000313" key="9">
    <source>
        <dbReference type="Proteomes" id="UP001263852"/>
    </source>
</evidence>
<dbReference type="Pfam" id="PF02613">
    <property type="entry name" value="Nitrate_red_del"/>
    <property type="match status" value="1"/>
</dbReference>
<proteinExistence type="predicted"/>
<dbReference type="InterPro" id="IPR036411">
    <property type="entry name" value="TorD-like_sf"/>
</dbReference>
<dbReference type="InterPro" id="IPR020945">
    <property type="entry name" value="DMSO/NO3_reduct_chaperone"/>
</dbReference>
<evidence type="ECO:0000313" key="8">
    <source>
        <dbReference type="Proteomes" id="UP000281061"/>
    </source>
</evidence>
<dbReference type="GO" id="GO:0016530">
    <property type="term" value="F:metallochaperone activity"/>
    <property type="evidence" value="ECO:0007669"/>
    <property type="project" value="TreeGrafter"/>
</dbReference>
<reference evidence="7 8" key="2">
    <citation type="submission" date="2018-10" db="EMBL/GenBank/DDBJ databases">
        <title>Genome sequences of five Lactobacillus pentosus strains isolated from brines of traditionally fermented spanish-style green table olives and differences between them.</title>
        <authorList>
            <person name="Jimenez Diaz R."/>
        </authorList>
    </citation>
    <scope>NUCLEOTIDE SEQUENCE [LARGE SCALE GENOMIC DNA]</scope>
    <source>
        <strain evidence="4 7">IG10</strain>
        <strain evidence="5 8">IG8</strain>
    </source>
</reference>
<dbReference type="Proteomes" id="UP000276249">
    <property type="component" value="Unassembled WGS sequence"/>
</dbReference>
<accession>A0A2S9W3V5</accession>
<dbReference type="Proteomes" id="UP001263852">
    <property type="component" value="Unassembled WGS sequence"/>
</dbReference>
<dbReference type="EMBL" id="JAVLAO010000001">
    <property type="protein sequence ID" value="MDT7039324.1"/>
    <property type="molecule type" value="Genomic_DNA"/>
</dbReference>
<evidence type="ECO:0000256" key="1">
    <source>
        <dbReference type="ARBA" id="ARBA00023063"/>
    </source>
</evidence>
<dbReference type="RefSeq" id="WP_088769646.1">
    <property type="nucleotide sequence ID" value="NZ_BOUG01000004.1"/>
</dbReference>
<evidence type="ECO:0000313" key="3">
    <source>
        <dbReference type="EMBL" id="PRO91505.1"/>
    </source>
</evidence>
<dbReference type="EMBL" id="RDCJ01000071">
    <property type="protein sequence ID" value="RMW48816.1"/>
    <property type="molecule type" value="Genomic_DNA"/>
</dbReference>
<keyword evidence="6" id="KW-1185">Reference proteome</keyword>
<reference evidence="3 6" key="1">
    <citation type="submission" date="2018-03" db="EMBL/GenBank/DDBJ databases">
        <title>Draft Genome Sequences of six Lactobacillus pentosus Strains Isolated from Brines of Traditionally Fermented Spanish-Style Green Table Olives.</title>
        <authorList>
            <person name="Calero-Delgado B."/>
            <person name="Martin-Platero A.M."/>
            <person name="Perez-Pulido A.J."/>
            <person name="Benitez-Cabello A."/>
            <person name="Casimiro-Soriguer C.S."/>
            <person name="Martinez-Bueno M."/>
            <person name="Arroyo-Lopez F.N."/>
            <person name="Rodriguez-Gomez F."/>
            <person name="Bautista-Gallego J."/>
            <person name="Garrido-Fernandez A."/>
            <person name="Jimenez-Diaz R."/>
        </authorList>
    </citation>
    <scope>NUCLEOTIDE SEQUENCE [LARGE SCALE GENOMIC DNA]</scope>
    <source>
        <strain evidence="3 6">IG2</strain>
    </source>
</reference>
<sequence>MINFKQLTTIRPALVTLSQLVDYPDEETFTASNRAALMSYPINAQKAKLLAAFDAIAAQTPLEQQAHYAGLFEMNKRYTLYMSYYKMTDSRERGTILAKLKMMYEMFGLTTVNSELADFLPLLLEFLAYGHFEGDARQQDIKLAFQVIEDGTYTLLQNAAADLDDPYFQLLQVVRATLRTCVETGVVAS</sequence>
<reference evidence="2" key="3">
    <citation type="submission" date="2023-08" db="EMBL/GenBank/DDBJ databases">
        <authorList>
            <person name="Page C.A."/>
            <person name="Perez-Diaz I.M."/>
        </authorList>
    </citation>
    <scope>NUCLEOTIDE SEQUENCE</scope>
    <source>
        <strain evidence="2">1.8.9</strain>
    </source>
</reference>
<dbReference type="GO" id="GO:0042128">
    <property type="term" value="P:nitrate assimilation"/>
    <property type="evidence" value="ECO:0007669"/>
    <property type="project" value="UniProtKB-KW"/>
</dbReference>
<dbReference type="Proteomes" id="UP000281061">
    <property type="component" value="Unassembled WGS sequence"/>
</dbReference>
<keyword evidence="1" id="KW-0534">Nitrate assimilation</keyword>
<evidence type="ECO:0000313" key="5">
    <source>
        <dbReference type="EMBL" id="RMW57424.1"/>
    </source>
</evidence>
<dbReference type="AlphaFoldDB" id="A0A2S9W3V5"/>
<dbReference type="PANTHER" id="PTHR43680">
    <property type="entry name" value="NITRATE REDUCTASE MOLYBDENUM COFACTOR ASSEMBLY CHAPERONE"/>
    <property type="match status" value="1"/>
</dbReference>